<keyword evidence="3" id="KW-1185">Reference proteome</keyword>
<feature type="transmembrane region" description="Helical" evidence="1">
    <location>
        <begin position="186"/>
        <end position="203"/>
    </location>
</feature>
<name>A0A7J5TYU4_9BACT</name>
<dbReference type="RefSeq" id="WP_152124910.1">
    <property type="nucleotide sequence ID" value="NZ_WELI01000005.1"/>
</dbReference>
<evidence type="ECO:0000313" key="2">
    <source>
        <dbReference type="EMBL" id="KAB7730318.1"/>
    </source>
</evidence>
<sequence>MKTFAQRITLFVAGTALFTACSRPYATVQRTPAEKFATVTKSEAVQTIAPAQNEAPVAVQAPVATPEVETPATPAPQAQLATVRAQLNEAVASNKEVMADKRVQKKMAKINAMLDATAQQATMAPVSNTAAKKMNLMERTMVKKIDKKIKKQMAPDQPMAKSLLTLGAIIAIAGLILMLLGVASPLGIIALIVGLVLILVDLLR</sequence>
<reference evidence="2 3" key="1">
    <citation type="submission" date="2019-10" db="EMBL/GenBank/DDBJ databases">
        <title>Rudanella paleaurantiibacter sp. nov., isolated from sludge.</title>
        <authorList>
            <person name="Xu S.Q."/>
        </authorList>
    </citation>
    <scope>NUCLEOTIDE SEQUENCE [LARGE SCALE GENOMIC DNA]</scope>
    <source>
        <strain evidence="2 3">HX-22-17</strain>
    </source>
</reference>
<gene>
    <name evidence="2" type="ORF">F5984_14240</name>
</gene>
<dbReference type="PROSITE" id="PS51257">
    <property type="entry name" value="PROKAR_LIPOPROTEIN"/>
    <property type="match status" value="1"/>
</dbReference>
<evidence type="ECO:0000313" key="3">
    <source>
        <dbReference type="Proteomes" id="UP000488299"/>
    </source>
</evidence>
<dbReference type="AlphaFoldDB" id="A0A7J5TYU4"/>
<evidence type="ECO:0000256" key="1">
    <source>
        <dbReference type="SAM" id="Phobius"/>
    </source>
</evidence>
<accession>A0A7J5TYU4</accession>
<dbReference type="Proteomes" id="UP000488299">
    <property type="component" value="Unassembled WGS sequence"/>
</dbReference>
<comment type="caution">
    <text evidence="2">The sequence shown here is derived from an EMBL/GenBank/DDBJ whole genome shotgun (WGS) entry which is preliminary data.</text>
</comment>
<feature type="transmembrane region" description="Helical" evidence="1">
    <location>
        <begin position="160"/>
        <end position="180"/>
    </location>
</feature>
<proteinExistence type="predicted"/>
<organism evidence="2 3">
    <name type="scientific">Rudanella paleaurantiibacter</name>
    <dbReference type="NCBI Taxonomy" id="2614655"/>
    <lineage>
        <taxon>Bacteria</taxon>
        <taxon>Pseudomonadati</taxon>
        <taxon>Bacteroidota</taxon>
        <taxon>Cytophagia</taxon>
        <taxon>Cytophagales</taxon>
        <taxon>Cytophagaceae</taxon>
        <taxon>Rudanella</taxon>
    </lineage>
</organism>
<keyword evidence="1" id="KW-1133">Transmembrane helix</keyword>
<keyword evidence="1" id="KW-0472">Membrane</keyword>
<protein>
    <submittedName>
        <fullName evidence="2">Uncharacterized protein</fullName>
    </submittedName>
</protein>
<keyword evidence="1" id="KW-0812">Transmembrane</keyword>
<dbReference type="EMBL" id="WELI01000005">
    <property type="protein sequence ID" value="KAB7730318.1"/>
    <property type="molecule type" value="Genomic_DNA"/>
</dbReference>